<dbReference type="GO" id="GO:0042732">
    <property type="term" value="P:D-xylose metabolic process"/>
    <property type="evidence" value="ECO:0007669"/>
    <property type="project" value="UniProtKB-KW"/>
</dbReference>
<dbReference type="GO" id="GO:0005998">
    <property type="term" value="P:xylulose catabolic process"/>
    <property type="evidence" value="ECO:0007669"/>
    <property type="project" value="UniProtKB-UniRule"/>
</dbReference>
<dbReference type="Pfam" id="PF02782">
    <property type="entry name" value="FGGY_C"/>
    <property type="match status" value="1"/>
</dbReference>
<organism evidence="12 13">
    <name type="scientific">Leifsonia naganoensis</name>
    <dbReference type="NCBI Taxonomy" id="150025"/>
    <lineage>
        <taxon>Bacteria</taxon>
        <taxon>Bacillati</taxon>
        <taxon>Actinomycetota</taxon>
        <taxon>Actinomycetes</taxon>
        <taxon>Micrococcales</taxon>
        <taxon>Microbacteriaceae</taxon>
        <taxon>Leifsonia</taxon>
    </lineage>
</organism>
<keyword evidence="5 8" id="KW-0418">Kinase</keyword>
<dbReference type="GO" id="GO:0005524">
    <property type="term" value="F:ATP binding"/>
    <property type="evidence" value="ECO:0007669"/>
    <property type="project" value="UniProtKB-UniRule"/>
</dbReference>
<dbReference type="Pfam" id="PF00370">
    <property type="entry name" value="FGGY_N"/>
    <property type="match status" value="1"/>
</dbReference>
<dbReference type="Gene3D" id="3.30.420.40">
    <property type="match status" value="2"/>
</dbReference>
<keyword evidence="13" id="KW-1185">Reference proteome</keyword>
<dbReference type="PIRSF" id="PIRSF000538">
    <property type="entry name" value="GlpK"/>
    <property type="match status" value="1"/>
</dbReference>
<dbReference type="PROSITE" id="PS00445">
    <property type="entry name" value="FGGY_KINASES_2"/>
    <property type="match status" value="1"/>
</dbReference>
<dbReference type="InterPro" id="IPR050406">
    <property type="entry name" value="FGGY_Carb_Kinase"/>
</dbReference>
<dbReference type="EMBL" id="JACCHJ010000001">
    <property type="protein sequence ID" value="NYK08951.1"/>
    <property type="molecule type" value="Genomic_DNA"/>
</dbReference>
<dbReference type="InterPro" id="IPR018484">
    <property type="entry name" value="FGGY_N"/>
</dbReference>
<feature type="site" description="Important for activity" evidence="8">
    <location>
        <position position="8"/>
    </location>
</feature>
<dbReference type="CDD" id="cd07809">
    <property type="entry name" value="ASKHA_NBD_FGGY_BaXK-like"/>
    <property type="match status" value="1"/>
</dbReference>
<keyword evidence="4 8" id="KW-0547">Nucleotide-binding</keyword>
<dbReference type="RefSeq" id="WP_179700010.1">
    <property type="nucleotide sequence ID" value="NZ_BAAAHA010000004.1"/>
</dbReference>
<feature type="active site" description="Proton acceptor" evidence="8">
    <location>
        <position position="254"/>
    </location>
</feature>
<evidence type="ECO:0000256" key="9">
    <source>
        <dbReference type="RuleBase" id="RU003733"/>
    </source>
</evidence>
<dbReference type="InterPro" id="IPR006000">
    <property type="entry name" value="Xylulokinase"/>
</dbReference>
<evidence type="ECO:0000256" key="8">
    <source>
        <dbReference type="HAMAP-Rule" id="MF_02220"/>
    </source>
</evidence>
<sequence length="485" mass="48793">MTLVAGVDSSTQSCKVVVRDLETGALVRSGRAAHPDGTEVAPAAWWSALQEALAAAGGLDDVAAISIAGQQHGMVVLDAEGRVIRDALLWNDTRSAQAARDLIDEVGADAYAKRVGVVPVASFTATKLRWLREAEPANAARVAAVALPHDWLTWRLRGYGPADESPLGPDLEALTTDRSDASGTAYWSARTGEYDLDLFSRALGVAGREAGGTSDGDPGVAAGAPGVVLPRVLGPGEAAGRTPSGVLVGPGAGDNAGAALGLGAAGGDVVVSIGTSGTVFAVTDTPSADPTGTVAGFADASGLSLPLIATLNAARVLDAIARLLNLDHDGLAELALTAEPGAGGVVLVPYFEGERTPNLPDATAGLHGLTLASTTPANLARAAIEGMLCGLADGLDAVRGVGVTEQRILLIGGAAQNPAVAAVAAQVFDAPVVIPAPGEYVADGGAVQAAWALTGERPVWTVEAAEPLPVDTRAVIREQYAAARP</sequence>
<comment type="function">
    <text evidence="8">Catalyzes the phosphorylation of D-xylulose to D-xylulose 5-phosphate.</text>
</comment>
<dbReference type="InterPro" id="IPR018485">
    <property type="entry name" value="FGGY_C"/>
</dbReference>
<comment type="catalytic activity">
    <reaction evidence="8">
        <text>D-xylulose + ATP = D-xylulose 5-phosphate + ADP + H(+)</text>
        <dbReference type="Rhea" id="RHEA:10964"/>
        <dbReference type="ChEBI" id="CHEBI:15378"/>
        <dbReference type="ChEBI" id="CHEBI:17140"/>
        <dbReference type="ChEBI" id="CHEBI:30616"/>
        <dbReference type="ChEBI" id="CHEBI:57737"/>
        <dbReference type="ChEBI" id="CHEBI:456216"/>
        <dbReference type="EC" id="2.7.1.17"/>
    </reaction>
</comment>
<feature type="domain" description="Carbohydrate kinase FGGY N-terminal" evidence="10">
    <location>
        <begin position="4"/>
        <end position="199"/>
    </location>
</feature>
<dbReference type="InterPro" id="IPR018483">
    <property type="entry name" value="Carb_kinase_FGGY_CS"/>
</dbReference>
<feature type="binding site" evidence="8">
    <location>
        <begin position="71"/>
        <end position="72"/>
    </location>
    <ligand>
        <name>substrate</name>
    </ligand>
</feature>
<reference evidence="12 13" key="1">
    <citation type="submission" date="2020-07" db="EMBL/GenBank/DDBJ databases">
        <title>Sequencing the genomes of 1000 actinobacteria strains.</title>
        <authorList>
            <person name="Klenk H.-P."/>
        </authorList>
    </citation>
    <scope>NUCLEOTIDE SEQUENCE [LARGE SCALE GENOMIC DNA]</scope>
    <source>
        <strain evidence="12 13">DSM 15166</strain>
    </source>
</reference>
<dbReference type="InterPro" id="IPR043129">
    <property type="entry name" value="ATPase_NBD"/>
</dbReference>
<evidence type="ECO:0000256" key="1">
    <source>
        <dbReference type="ARBA" id="ARBA00009156"/>
    </source>
</evidence>
<proteinExistence type="inferred from homology"/>
<dbReference type="SUPFAM" id="SSF53067">
    <property type="entry name" value="Actin-like ATPase domain"/>
    <property type="match status" value="2"/>
</dbReference>
<evidence type="ECO:0000256" key="7">
    <source>
        <dbReference type="ARBA" id="ARBA00023277"/>
    </source>
</evidence>
<dbReference type="PANTHER" id="PTHR43095">
    <property type="entry name" value="SUGAR KINASE"/>
    <property type="match status" value="1"/>
</dbReference>
<keyword evidence="7 8" id="KW-0119">Carbohydrate metabolism</keyword>
<dbReference type="GO" id="GO:0004856">
    <property type="term" value="F:D-xylulokinase activity"/>
    <property type="evidence" value="ECO:0007669"/>
    <property type="project" value="UniProtKB-UniRule"/>
</dbReference>
<dbReference type="PANTHER" id="PTHR43095:SF5">
    <property type="entry name" value="XYLULOSE KINASE"/>
    <property type="match status" value="1"/>
</dbReference>
<keyword evidence="3 8" id="KW-0808">Transferase</keyword>
<dbReference type="HAMAP" id="MF_02220">
    <property type="entry name" value="XylB"/>
    <property type="match status" value="1"/>
</dbReference>
<evidence type="ECO:0000256" key="3">
    <source>
        <dbReference type="ARBA" id="ARBA00022679"/>
    </source>
</evidence>
<comment type="similarity">
    <text evidence="1 8 9">Belongs to the FGGY kinase family.</text>
</comment>
<keyword evidence="2 8" id="KW-0859">Xylose metabolism</keyword>
<protein>
    <recommendedName>
        <fullName evidence="8">Xylulose kinase</fullName>
        <shortName evidence="8">Xylulokinase</shortName>
        <ecNumber evidence="8">2.7.1.17</ecNumber>
    </recommendedName>
</protein>
<evidence type="ECO:0000313" key="13">
    <source>
        <dbReference type="Proteomes" id="UP000521075"/>
    </source>
</evidence>
<keyword evidence="6 8" id="KW-0067">ATP-binding</keyword>
<evidence type="ECO:0000259" key="11">
    <source>
        <dbReference type="Pfam" id="PF02782"/>
    </source>
</evidence>
<comment type="caution">
    <text evidence="12">The sequence shown here is derived from an EMBL/GenBank/DDBJ whole genome shotgun (WGS) entry which is preliminary data.</text>
</comment>
<evidence type="ECO:0000256" key="4">
    <source>
        <dbReference type="ARBA" id="ARBA00022741"/>
    </source>
</evidence>
<evidence type="ECO:0000256" key="6">
    <source>
        <dbReference type="ARBA" id="ARBA00022840"/>
    </source>
</evidence>
<evidence type="ECO:0000256" key="2">
    <source>
        <dbReference type="ARBA" id="ARBA00022629"/>
    </source>
</evidence>
<accession>A0A853DRH9</accession>
<evidence type="ECO:0000259" key="10">
    <source>
        <dbReference type="Pfam" id="PF00370"/>
    </source>
</evidence>
<dbReference type="EC" id="2.7.1.17" evidence="8"/>
<evidence type="ECO:0000256" key="5">
    <source>
        <dbReference type="ARBA" id="ARBA00022777"/>
    </source>
</evidence>
<dbReference type="AlphaFoldDB" id="A0A853DRH9"/>
<dbReference type="Proteomes" id="UP000521075">
    <property type="component" value="Unassembled WGS sequence"/>
</dbReference>
<name>A0A853DRH9_9MICO</name>
<dbReference type="InterPro" id="IPR000577">
    <property type="entry name" value="Carb_kinase_FGGY"/>
</dbReference>
<feature type="domain" description="Carbohydrate kinase FGGY C-terminal" evidence="11">
    <location>
        <begin position="270"/>
        <end position="453"/>
    </location>
</feature>
<gene>
    <name evidence="8" type="primary">xylB</name>
    <name evidence="12" type="ORF">HNR14_000832</name>
</gene>
<evidence type="ECO:0000313" key="12">
    <source>
        <dbReference type="EMBL" id="NYK08951.1"/>
    </source>
</evidence>